<feature type="region of interest" description="Disordered" evidence="1">
    <location>
        <begin position="1"/>
        <end position="24"/>
    </location>
</feature>
<keyword evidence="3" id="KW-1185">Reference proteome</keyword>
<name>A0A6V8MDH3_9BACT</name>
<accession>A0A6V8MDH3</accession>
<dbReference type="Proteomes" id="UP000556026">
    <property type="component" value="Unassembled WGS sequence"/>
</dbReference>
<gene>
    <name evidence="2" type="ORF">GMST_03730</name>
</gene>
<protein>
    <submittedName>
        <fullName evidence="2">Uncharacterized protein</fullName>
    </submittedName>
</protein>
<evidence type="ECO:0000313" key="2">
    <source>
        <dbReference type="EMBL" id="GFO58048.1"/>
    </source>
</evidence>
<dbReference type="AlphaFoldDB" id="A0A6V8MDH3"/>
<evidence type="ECO:0000256" key="1">
    <source>
        <dbReference type="SAM" id="MobiDB-lite"/>
    </source>
</evidence>
<feature type="compositionally biased region" description="Basic and acidic residues" evidence="1">
    <location>
        <begin position="1"/>
        <end position="10"/>
    </location>
</feature>
<dbReference type="EMBL" id="BLXX01000001">
    <property type="protein sequence ID" value="GFO58048.1"/>
    <property type="molecule type" value="Genomic_DNA"/>
</dbReference>
<comment type="caution">
    <text evidence="2">The sequence shown here is derived from an EMBL/GenBank/DDBJ whole genome shotgun (WGS) entry which is preliminary data.</text>
</comment>
<evidence type="ECO:0000313" key="3">
    <source>
        <dbReference type="Proteomes" id="UP000556026"/>
    </source>
</evidence>
<proteinExistence type="predicted"/>
<sequence>MRQQAGEHRNGNAGQYCEDGDHQDRFYEREAALPHLEASAPGPVPFPVGRMAKLQLPNVTIARTNEKAGWSLLRKPERREARGGLVGY</sequence>
<organism evidence="2 3">
    <name type="scientific">Geomonas silvestris</name>
    <dbReference type="NCBI Taxonomy" id="2740184"/>
    <lineage>
        <taxon>Bacteria</taxon>
        <taxon>Pseudomonadati</taxon>
        <taxon>Thermodesulfobacteriota</taxon>
        <taxon>Desulfuromonadia</taxon>
        <taxon>Geobacterales</taxon>
        <taxon>Geobacteraceae</taxon>
        <taxon>Geomonas</taxon>
    </lineage>
</organism>
<reference evidence="3" key="1">
    <citation type="submission" date="2020-06" db="EMBL/GenBank/DDBJ databases">
        <title>Draft genomic sequence of Geomonas sp. Red330.</title>
        <authorList>
            <person name="Itoh H."/>
            <person name="Zhenxing X."/>
            <person name="Ushijima N."/>
            <person name="Masuda Y."/>
            <person name="Shiratori Y."/>
            <person name="Senoo K."/>
        </authorList>
    </citation>
    <scope>NUCLEOTIDE SEQUENCE [LARGE SCALE GENOMIC DNA]</scope>
    <source>
        <strain evidence="3">Red330</strain>
    </source>
</reference>